<sequence length="114" mass="13127">METVKGTVRVRPMVSYELQKGINESTIMWSFLLILQLPSNRPKDHCVSKSLWKLQIFGIRILNITEITIERAQEILDIFVIGPLGKAAVWAIMDLHSPRTHSIFITKFCMRTQS</sequence>
<organism evidence="1 2">
    <name type="scientific">Hypothenemus hampei</name>
    <name type="common">Coffee berry borer</name>
    <dbReference type="NCBI Taxonomy" id="57062"/>
    <lineage>
        <taxon>Eukaryota</taxon>
        <taxon>Metazoa</taxon>
        <taxon>Ecdysozoa</taxon>
        <taxon>Arthropoda</taxon>
        <taxon>Hexapoda</taxon>
        <taxon>Insecta</taxon>
        <taxon>Pterygota</taxon>
        <taxon>Neoptera</taxon>
        <taxon>Endopterygota</taxon>
        <taxon>Coleoptera</taxon>
        <taxon>Polyphaga</taxon>
        <taxon>Cucujiformia</taxon>
        <taxon>Curculionidae</taxon>
        <taxon>Scolytinae</taxon>
        <taxon>Hypothenemus</taxon>
    </lineage>
</organism>
<proteinExistence type="predicted"/>
<protein>
    <submittedName>
        <fullName evidence="1">Uncharacterized protein</fullName>
    </submittedName>
</protein>
<dbReference type="AlphaFoldDB" id="A0ABD1FGH8"/>
<accession>A0ABD1FGH8</accession>
<gene>
    <name evidence="1" type="ORF">ABEB36_001716</name>
</gene>
<dbReference type="EMBL" id="JBDJPC010000001">
    <property type="protein sequence ID" value="KAL1518030.1"/>
    <property type="molecule type" value="Genomic_DNA"/>
</dbReference>
<comment type="caution">
    <text evidence="1">The sequence shown here is derived from an EMBL/GenBank/DDBJ whole genome shotgun (WGS) entry which is preliminary data.</text>
</comment>
<name>A0ABD1FGH8_HYPHA</name>
<dbReference type="Proteomes" id="UP001566132">
    <property type="component" value="Unassembled WGS sequence"/>
</dbReference>
<reference evidence="1 2" key="1">
    <citation type="submission" date="2024-05" db="EMBL/GenBank/DDBJ databases">
        <title>Genetic variation in Jamaican populations of the coffee berry borer (Hypothenemus hampei).</title>
        <authorList>
            <person name="Errbii M."/>
            <person name="Myrie A."/>
        </authorList>
    </citation>
    <scope>NUCLEOTIDE SEQUENCE [LARGE SCALE GENOMIC DNA]</scope>
    <source>
        <strain evidence="1">JA-Hopewell-2020-01-JO</strain>
        <tissue evidence="1">Whole body</tissue>
    </source>
</reference>
<evidence type="ECO:0000313" key="1">
    <source>
        <dbReference type="EMBL" id="KAL1518030.1"/>
    </source>
</evidence>
<keyword evidence="2" id="KW-1185">Reference proteome</keyword>
<evidence type="ECO:0000313" key="2">
    <source>
        <dbReference type="Proteomes" id="UP001566132"/>
    </source>
</evidence>